<dbReference type="CDD" id="cd00118">
    <property type="entry name" value="LysM"/>
    <property type="match status" value="1"/>
</dbReference>
<dbReference type="Gene3D" id="3.10.350.10">
    <property type="entry name" value="LysM domain"/>
    <property type="match status" value="1"/>
</dbReference>
<dbReference type="OrthoDB" id="6339553at2759"/>
<gene>
    <name evidence="1" type="ORF">CTOB1V02_LOCUS3311</name>
</gene>
<dbReference type="PANTHER" id="PTHR20932">
    <property type="entry name" value="LYSM AND PUTATIVE PEPTIDOGLYCAN-BINDING DOMAIN-CONTAINING PROTEIN"/>
    <property type="match status" value="1"/>
</dbReference>
<sequence length="155" mass="17945">MKRSKFLRYQKVKTKINKDESEEHTAFLKAFNKTQKKYGTTSTNVKRKVHILQHRVEAGDTIQGLSLKYNTTVDDIKRANKLWTNDSLLVRDVLEIPVPVSSNPDPPDLLTVTLLLVKKQLERLGRSPVHRKVQFNFPVMAQRSFLTERLETFPA</sequence>
<dbReference type="Pfam" id="PF01476">
    <property type="entry name" value="LysM"/>
    <property type="match status" value="1"/>
</dbReference>
<dbReference type="EMBL" id="OB660558">
    <property type="protein sequence ID" value="CAD7225367.1"/>
    <property type="molecule type" value="Genomic_DNA"/>
</dbReference>
<dbReference type="PANTHER" id="PTHR20932:SF8">
    <property type="entry name" value="LD22649P"/>
    <property type="match status" value="1"/>
</dbReference>
<proteinExistence type="predicted"/>
<dbReference type="SUPFAM" id="SSF54106">
    <property type="entry name" value="LysM domain"/>
    <property type="match status" value="1"/>
</dbReference>
<dbReference type="InterPro" id="IPR036779">
    <property type="entry name" value="LysM_dom_sf"/>
</dbReference>
<name>A0A7R8W7R6_9CRUS</name>
<dbReference type="InterPro" id="IPR018392">
    <property type="entry name" value="LysM"/>
</dbReference>
<dbReference type="InterPro" id="IPR045030">
    <property type="entry name" value="LYSM1-4"/>
</dbReference>
<evidence type="ECO:0000313" key="1">
    <source>
        <dbReference type="EMBL" id="CAD7225367.1"/>
    </source>
</evidence>
<dbReference type="SMART" id="SM00257">
    <property type="entry name" value="LysM"/>
    <property type="match status" value="1"/>
</dbReference>
<organism evidence="1">
    <name type="scientific">Cyprideis torosa</name>
    <dbReference type="NCBI Taxonomy" id="163714"/>
    <lineage>
        <taxon>Eukaryota</taxon>
        <taxon>Metazoa</taxon>
        <taxon>Ecdysozoa</taxon>
        <taxon>Arthropoda</taxon>
        <taxon>Crustacea</taxon>
        <taxon>Oligostraca</taxon>
        <taxon>Ostracoda</taxon>
        <taxon>Podocopa</taxon>
        <taxon>Podocopida</taxon>
        <taxon>Cytherocopina</taxon>
        <taxon>Cytheroidea</taxon>
        <taxon>Cytherideidae</taxon>
        <taxon>Cyprideis</taxon>
    </lineage>
</organism>
<dbReference type="AlphaFoldDB" id="A0A7R8W7R6"/>
<reference evidence="1" key="1">
    <citation type="submission" date="2020-11" db="EMBL/GenBank/DDBJ databases">
        <authorList>
            <person name="Tran Van P."/>
        </authorList>
    </citation>
    <scope>NUCLEOTIDE SEQUENCE</scope>
</reference>
<protein>
    <submittedName>
        <fullName evidence="1">Uncharacterized protein</fullName>
    </submittedName>
</protein>
<dbReference type="PROSITE" id="PS51782">
    <property type="entry name" value="LYSM"/>
    <property type="match status" value="1"/>
</dbReference>
<accession>A0A7R8W7R6</accession>